<dbReference type="RefSeq" id="WP_170020512.1">
    <property type="nucleotide sequence ID" value="NZ_JABCSC020000001.1"/>
</dbReference>
<dbReference type="SUPFAM" id="SSF56219">
    <property type="entry name" value="DNase I-like"/>
    <property type="match status" value="1"/>
</dbReference>
<dbReference type="Gene3D" id="3.60.10.10">
    <property type="entry name" value="Endonuclease/exonuclease/phosphatase"/>
    <property type="match status" value="1"/>
</dbReference>
<keyword evidence="2" id="KW-0255">Endonuclease</keyword>
<proteinExistence type="predicted"/>
<name>A0ABX2IC63_9RHOO</name>
<keyword evidence="3" id="KW-1185">Reference proteome</keyword>
<evidence type="ECO:0000259" key="1">
    <source>
        <dbReference type="Pfam" id="PF03372"/>
    </source>
</evidence>
<gene>
    <name evidence="2" type="ORF">HJ583_003455</name>
</gene>
<keyword evidence="2" id="KW-0378">Hydrolase</keyword>
<feature type="domain" description="Endonuclease/exonuclease/phosphatase" evidence="1">
    <location>
        <begin position="114"/>
        <end position="363"/>
    </location>
</feature>
<evidence type="ECO:0000313" key="3">
    <source>
        <dbReference type="Proteomes" id="UP000778523"/>
    </source>
</evidence>
<keyword evidence="2" id="KW-0540">Nuclease</keyword>
<sequence>MARLRIASYNTQNLFAPPAALNAPDGSDVLSDGLELSTLLREESYEGETGRRILQLVQKYFLHRGDAKHPWFVLNEMRGRLLAMHGRKLLGLRAKGAADWVGWLQWQRMSALDEGIRNTARVIGAVNAEVIALCEVENRPTLQQFNQSVLSEFTSPYPVQMCIDGNDSRGIDVALLSRLPLRSIRTHVFDTFISPLTGKPHPVFARDCAEYELGLPDGRSLWLLINHFKSKGPGRPSDPAPENVWRRIQAEHVAAYLDRFDLQRDCVVVAGDLNEDPAEGNLAALLGKPGLTDVLTTDKAPEETWTHRFKDDCSRLDYLLVSQPLRERLVAAGIERRGIFSPEIAQSERFAEVVDRATQASDHAAIWADFEL</sequence>
<protein>
    <submittedName>
        <fullName evidence="2">Endonuclease/exonuclease/phosphatase family protein</fullName>
    </submittedName>
</protein>
<accession>A0ABX2IC63</accession>
<organism evidence="2 3">
    <name type="scientific">Uliginosibacterium aquaticum</name>
    <dbReference type="NCBI Taxonomy" id="2731212"/>
    <lineage>
        <taxon>Bacteria</taxon>
        <taxon>Pseudomonadati</taxon>
        <taxon>Pseudomonadota</taxon>
        <taxon>Betaproteobacteria</taxon>
        <taxon>Rhodocyclales</taxon>
        <taxon>Zoogloeaceae</taxon>
        <taxon>Uliginosibacterium</taxon>
    </lineage>
</organism>
<dbReference type="InterPro" id="IPR036691">
    <property type="entry name" value="Endo/exonu/phosph_ase_sf"/>
</dbReference>
<dbReference type="Proteomes" id="UP000778523">
    <property type="component" value="Unassembled WGS sequence"/>
</dbReference>
<dbReference type="PANTHER" id="PTHR42834:SF1">
    <property type="entry name" value="ENDONUCLEASE_EXONUCLEASE_PHOSPHATASE FAMILY PROTEIN (AFU_ORTHOLOGUE AFUA_3G09210)"/>
    <property type="match status" value="1"/>
</dbReference>
<dbReference type="InterPro" id="IPR005135">
    <property type="entry name" value="Endo/exonuclease/phosphatase"/>
</dbReference>
<dbReference type="EMBL" id="JABCSC020000001">
    <property type="protein sequence ID" value="NSL54074.1"/>
    <property type="molecule type" value="Genomic_DNA"/>
</dbReference>
<dbReference type="PANTHER" id="PTHR42834">
    <property type="entry name" value="ENDONUCLEASE/EXONUCLEASE/PHOSPHATASE FAMILY PROTEIN (AFU_ORTHOLOGUE AFUA_3G09210)"/>
    <property type="match status" value="1"/>
</dbReference>
<comment type="caution">
    <text evidence="2">The sequence shown here is derived from an EMBL/GenBank/DDBJ whole genome shotgun (WGS) entry which is preliminary data.</text>
</comment>
<reference evidence="2 3" key="1">
    <citation type="submission" date="2020-06" db="EMBL/GenBank/DDBJ databases">
        <title>Draft genome of Uliginosibacterium sp. IMCC34675.</title>
        <authorList>
            <person name="Song J."/>
        </authorList>
    </citation>
    <scope>NUCLEOTIDE SEQUENCE [LARGE SCALE GENOMIC DNA]</scope>
    <source>
        <strain evidence="2 3">IMCC34675</strain>
    </source>
</reference>
<evidence type="ECO:0000313" key="2">
    <source>
        <dbReference type="EMBL" id="NSL54074.1"/>
    </source>
</evidence>
<dbReference type="Pfam" id="PF03372">
    <property type="entry name" value="Exo_endo_phos"/>
    <property type="match status" value="1"/>
</dbReference>
<dbReference type="GO" id="GO:0004519">
    <property type="term" value="F:endonuclease activity"/>
    <property type="evidence" value="ECO:0007669"/>
    <property type="project" value="UniProtKB-KW"/>
</dbReference>